<dbReference type="Pfam" id="PF04599">
    <property type="entry name" value="Pox_G5"/>
    <property type="match status" value="1"/>
</dbReference>
<evidence type="ECO:0000313" key="1">
    <source>
        <dbReference type="EMBL" id="ASK51259.1"/>
    </source>
</evidence>
<dbReference type="InterPro" id="IPR007678">
    <property type="entry name" value="Poxvirus_G5"/>
</dbReference>
<organism evidence="1 2">
    <name type="scientific">Eptesipox virus</name>
    <dbReference type="NCBI Taxonomy" id="1329402"/>
    <lineage>
        <taxon>Viruses</taxon>
        <taxon>Varidnaviria</taxon>
        <taxon>Bamfordvirae</taxon>
        <taxon>Nucleocytoviricota</taxon>
        <taxon>Pokkesviricetes</taxon>
        <taxon>Chitovirales</taxon>
        <taxon>Poxviridae</taxon>
        <taxon>Chordopoxvirinae</taxon>
        <taxon>Vespertilionpoxvirus</taxon>
        <taxon>Vespertilionpoxvirus eptesipox</taxon>
    </lineage>
</organism>
<dbReference type="Gene3D" id="3.40.50.1010">
    <property type="entry name" value="5'-nuclease"/>
    <property type="match status" value="1"/>
</dbReference>
<dbReference type="InterPro" id="IPR029060">
    <property type="entry name" value="PIN-like_dom_sf"/>
</dbReference>
<evidence type="ECO:0000313" key="2">
    <source>
        <dbReference type="Proteomes" id="UP000217428"/>
    </source>
</evidence>
<dbReference type="SUPFAM" id="SSF88723">
    <property type="entry name" value="PIN domain-like"/>
    <property type="match status" value="1"/>
</dbReference>
<protein>
    <submittedName>
        <fullName evidence="1">FEN1-like nuclease</fullName>
    </submittedName>
</protein>
<reference evidence="1 2" key="1">
    <citation type="journal article" date="2017" name="Virus Genes">
        <title>Characterization of Eptesipoxvirus, a novel poxvirus from a microchiropteran bat.</title>
        <authorList>
            <person name="Tu S.L."/>
            <person name="Nakazawa Y."/>
            <person name="Gao J."/>
            <person name="Wilkins K."/>
            <person name="Gallardo-Romero N."/>
            <person name="Li Y."/>
            <person name="Emerson G.L."/>
            <person name="Carroll D.S."/>
            <person name="Upton C."/>
        </authorList>
    </citation>
    <scope>NUCLEOTIDE SEQUENCE [LARGE SCALE GENOMIC DNA]</scope>
    <source>
        <strain evidence="1 2">Washington</strain>
    </source>
</reference>
<accession>A0A220T6C3</accession>
<gene>
    <name evidence="1" type="ORF">EPTV-WA-058</name>
</gene>
<dbReference type="EMBL" id="KY747497">
    <property type="protein sequence ID" value="ASK51259.1"/>
    <property type="molecule type" value="Genomic_DNA"/>
</dbReference>
<proteinExistence type="predicted"/>
<dbReference type="OrthoDB" id="6569at10239"/>
<keyword evidence="2" id="KW-1185">Reference proteome</keyword>
<name>A0A220T6C3_9POXV</name>
<sequence>MGIKNLKSLLLKCESLKEIAATSKKYNGVFVDTMSFYVSIAHCSNNEEDLNKLFLKYVNIWLREGDEVYLFIDKGEIRIKEQLRIKRRSAANQTINRKQNEITTITNELSNLHISNNFYEEIKTESELKIKQLTFQVFLANTINIKHMLEKALVSLSNNNNVKIIYCDGIDAEFKMCADAKKKADTTGQWPLLVSNDQDTLLFSSCDSLPKTIKNISHIYKYLPCSMTLYLAKLTALVNGCDFFPGLYGACITPKILDKMKLFYDFTLENIVKSLVVKNFTNKTFNIVDVNSIINFINSYSSIDSNIYSNTPPYGCTIQEFLFSCLYSQWNKFSKNVFKNTTVENNLIYNLVPCQNISTDDIIKLSKIVDNKSVKVDLHNLKTIATIFGYKINKKVYKTYFGIYKLKDILLCYDDLFYFNDKIIIENNLKCNVINIGK</sequence>
<dbReference type="Proteomes" id="UP000217428">
    <property type="component" value="Segment"/>
</dbReference>